<name>A0ABW5E7E6_9BACT</name>
<dbReference type="PROSITE" id="PS01124">
    <property type="entry name" value="HTH_ARAC_FAMILY_2"/>
    <property type="match status" value="1"/>
</dbReference>
<reference evidence="6" key="1">
    <citation type="journal article" date="2019" name="Int. J. Syst. Evol. Microbiol.">
        <title>The Global Catalogue of Microorganisms (GCM) 10K type strain sequencing project: providing services to taxonomists for standard genome sequencing and annotation.</title>
        <authorList>
            <consortium name="The Broad Institute Genomics Platform"/>
            <consortium name="The Broad Institute Genome Sequencing Center for Infectious Disease"/>
            <person name="Wu L."/>
            <person name="Ma J."/>
        </authorList>
    </citation>
    <scope>NUCLEOTIDE SEQUENCE [LARGE SCALE GENOMIC DNA]</scope>
    <source>
        <strain evidence="6">JCM 16545</strain>
    </source>
</reference>
<dbReference type="PANTHER" id="PTHR46796">
    <property type="entry name" value="HTH-TYPE TRANSCRIPTIONAL ACTIVATOR RHAS-RELATED"/>
    <property type="match status" value="1"/>
</dbReference>
<evidence type="ECO:0000256" key="2">
    <source>
        <dbReference type="ARBA" id="ARBA00023125"/>
    </source>
</evidence>
<feature type="domain" description="HTH araC/xylS-type" evidence="4">
    <location>
        <begin position="19"/>
        <end position="116"/>
    </location>
</feature>
<dbReference type="EMBL" id="JBHUJC010000043">
    <property type="protein sequence ID" value="MFD2277590.1"/>
    <property type="molecule type" value="Genomic_DNA"/>
</dbReference>
<dbReference type="Proteomes" id="UP001597297">
    <property type="component" value="Unassembled WGS sequence"/>
</dbReference>
<evidence type="ECO:0000256" key="1">
    <source>
        <dbReference type="ARBA" id="ARBA00023015"/>
    </source>
</evidence>
<dbReference type="Gene3D" id="1.10.10.60">
    <property type="entry name" value="Homeodomain-like"/>
    <property type="match status" value="2"/>
</dbReference>
<keyword evidence="3" id="KW-0804">Transcription</keyword>
<dbReference type="InterPro" id="IPR018060">
    <property type="entry name" value="HTH_AraC"/>
</dbReference>
<sequence length="128" mass="14484">MKGEKNTTSGSELSKPLLKRLTDYMWGKLHSPIYVEDLASESNMSTFHFARSFKKTTGHSPHKYLTTMRLEKAMTMMSTDITLAEVASESGFSDQAHFTRVFKKKMGITPAAYRRKLKKEAASRAKEA</sequence>
<dbReference type="SMART" id="SM00342">
    <property type="entry name" value="HTH_ARAC"/>
    <property type="match status" value="1"/>
</dbReference>
<dbReference type="InterPro" id="IPR009057">
    <property type="entry name" value="Homeodomain-like_sf"/>
</dbReference>
<accession>A0ABW5E7E6</accession>
<evidence type="ECO:0000256" key="3">
    <source>
        <dbReference type="ARBA" id="ARBA00023163"/>
    </source>
</evidence>
<evidence type="ECO:0000313" key="5">
    <source>
        <dbReference type="EMBL" id="MFD2277590.1"/>
    </source>
</evidence>
<comment type="caution">
    <text evidence="5">The sequence shown here is derived from an EMBL/GenBank/DDBJ whole genome shotgun (WGS) entry which is preliminary data.</text>
</comment>
<dbReference type="Pfam" id="PF12833">
    <property type="entry name" value="HTH_18"/>
    <property type="match status" value="1"/>
</dbReference>
<dbReference type="InterPro" id="IPR018062">
    <property type="entry name" value="HTH_AraC-typ_CS"/>
</dbReference>
<dbReference type="PROSITE" id="PS00041">
    <property type="entry name" value="HTH_ARAC_FAMILY_1"/>
    <property type="match status" value="1"/>
</dbReference>
<dbReference type="InterPro" id="IPR020449">
    <property type="entry name" value="Tscrpt_reg_AraC-type_HTH"/>
</dbReference>
<gene>
    <name evidence="5" type="ORF">ACFSQZ_14050</name>
</gene>
<dbReference type="InterPro" id="IPR050204">
    <property type="entry name" value="AraC_XylS_family_regulators"/>
</dbReference>
<proteinExistence type="predicted"/>
<keyword evidence="6" id="KW-1185">Reference proteome</keyword>
<dbReference type="RefSeq" id="WP_377093740.1">
    <property type="nucleotide sequence ID" value="NZ_JBHSJM010000001.1"/>
</dbReference>
<keyword evidence="2" id="KW-0238">DNA-binding</keyword>
<dbReference type="PRINTS" id="PR00032">
    <property type="entry name" value="HTHARAC"/>
</dbReference>
<organism evidence="5 6">
    <name type="scientific">Rubritalea spongiae</name>
    <dbReference type="NCBI Taxonomy" id="430797"/>
    <lineage>
        <taxon>Bacteria</taxon>
        <taxon>Pseudomonadati</taxon>
        <taxon>Verrucomicrobiota</taxon>
        <taxon>Verrucomicrobiia</taxon>
        <taxon>Verrucomicrobiales</taxon>
        <taxon>Rubritaleaceae</taxon>
        <taxon>Rubritalea</taxon>
    </lineage>
</organism>
<evidence type="ECO:0000313" key="6">
    <source>
        <dbReference type="Proteomes" id="UP001597297"/>
    </source>
</evidence>
<evidence type="ECO:0000259" key="4">
    <source>
        <dbReference type="PROSITE" id="PS01124"/>
    </source>
</evidence>
<dbReference type="SUPFAM" id="SSF46689">
    <property type="entry name" value="Homeodomain-like"/>
    <property type="match status" value="2"/>
</dbReference>
<protein>
    <submittedName>
        <fullName evidence="5">Helix-turn-helix domain-containing protein</fullName>
    </submittedName>
</protein>
<keyword evidence="1" id="KW-0805">Transcription regulation</keyword>